<accession>H2CHQ0</accession>
<keyword evidence="2" id="KW-1185">Reference proteome</keyword>
<dbReference type="Proteomes" id="UP000005737">
    <property type="component" value="Unassembled WGS sequence"/>
</dbReference>
<gene>
    <name evidence="1" type="ORF">Lepil_1201</name>
</gene>
<dbReference type="PANTHER" id="PTHR30267:SF2">
    <property type="entry name" value="PROTEIN PRKA"/>
    <property type="match status" value="1"/>
</dbReference>
<evidence type="ECO:0000313" key="2">
    <source>
        <dbReference type="Proteomes" id="UP000005737"/>
    </source>
</evidence>
<dbReference type="PANTHER" id="PTHR30267">
    <property type="entry name" value="PROTEIN KINASE PRKA"/>
    <property type="match status" value="1"/>
</dbReference>
<dbReference type="Gene3D" id="3.40.50.300">
    <property type="entry name" value="P-loop containing nucleotide triphosphate hydrolases"/>
    <property type="match status" value="1"/>
</dbReference>
<proteinExistence type="predicted"/>
<dbReference type="SUPFAM" id="SSF52540">
    <property type="entry name" value="P-loop containing nucleoside triphosphate hydrolases"/>
    <property type="match status" value="1"/>
</dbReference>
<dbReference type="HOGENOM" id="CLU_043779_0_0_12"/>
<dbReference type="AlphaFoldDB" id="H2CHQ0"/>
<sequence length="483" mass="54506">MLHCPLMDSRDPKHIHTFGELKDAGYVYRPIRKELAENLAAGLRNRENVFPEIHGYEDTVLPQLYHAILAGHNIALLGEKGQAKSRLMRHLADLLDAAFPVIAGTEIPESPFKPITAKGRALLAAHGDDLPIRWLTREERYGERLAPGSRIADIIGDLDPSKIIEGRSMGSEEALHYGLLPRMNHGIFAINELPDLDYLVQVAMFNVLEEEDIQIRGLPLRLPLDVFVCFTANPAEYTRSGKIITQLKDRIGAEIRTHYPKTRGVGLTITKQEISRFTDSPEVVMPEFIEQIIEEITIQARRHPLVNQKSGVSARLSVANYETALASARRRALMAGEDRAIVRLTDLGTLFASSAGKIELDPYRDEAVTEYQIVMKLIDLAIKEVFEEFFPEEKYAKQFDEITKQVYQAERIEIADTMPAASYRELLKLLPGCFDLLRDQKWDVDAQLSAAGIEFILEGLTTKEKISRRRLGEISSFKSVDLY</sequence>
<protein>
    <submittedName>
        <fullName evidence="1">Magnesium protoporphyrin chelatase</fullName>
    </submittedName>
</protein>
<organism evidence="1 2">
    <name type="scientific">Leptonema illini DSM 21528</name>
    <dbReference type="NCBI Taxonomy" id="929563"/>
    <lineage>
        <taxon>Bacteria</taxon>
        <taxon>Pseudomonadati</taxon>
        <taxon>Spirochaetota</taxon>
        <taxon>Spirochaetia</taxon>
        <taxon>Leptospirales</taxon>
        <taxon>Leptospiraceae</taxon>
        <taxon>Leptonema</taxon>
    </lineage>
</organism>
<dbReference type="STRING" id="183.GCA_002009735_01780"/>
<evidence type="ECO:0000313" key="1">
    <source>
        <dbReference type="EMBL" id="EHQ05895.1"/>
    </source>
</evidence>
<dbReference type="InterPro" id="IPR027417">
    <property type="entry name" value="P-loop_NTPase"/>
</dbReference>
<dbReference type="GO" id="GO:0004672">
    <property type="term" value="F:protein kinase activity"/>
    <property type="evidence" value="ECO:0007669"/>
    <property type="project" value="TreeGrafter"/>
</dbReference>
<dbReference type="EMBL" id="JH597773">
    <property type="protein sequence ID" value="EHQ05895.1"/>
    <property type="molecule type" value="Genomic_DNA"/>
</dbReference>
<name>H2CHQ0_9LEPT</name>
<reference evidence="1 2" key="1">
    <citation type="submission" date="2011-10" db="EMBL/GenBank/DDBJ databases">
        <title>The Improved High-Quality Draft genome of Leptonema illini DSM 21528.</title>
        <authorList>
            <consortium name="US DOE Joint Genome Institute (JGI-PGF)"/>
            <person name="Lucas S."/>
            <person name="Copeland A."/>
            <person name="Lapidus A."/>
            <person name="Glavina del Rio T."/>
            <person name="Dalin E."/>
            <person name="Tice H."/>
            <person name="Bruce D."/>
            <person name="Goodwin L."/>
            <person name="Pitluck S."/>
            <person name="Peters L."/>
            <person name="Mikhailova N."/>
            <person name="Held B."/>
            <person name="Kyrpides N."/>
            <person name="Mavromatis K."/>
            <person name="Ivanova N."/>
            <person name="Markowitz V."/>
            <person name="Cheng J.-F."/>
            <person name="Hugenholtz P."/>
            <person name="Woyke T."/>
            <person name="Wu D."/>
            <person name="Gronow S."/>
            <person name="Wellnitz S."/>
            <person name="Brambilla E.-M."/>
            <person name="Klenk H.-P."/>
            <person name="Eisen J.A."/>
        </authorList>
    </citation>
    <scope>NUCLEOTIDE SEQUENCE [LARGE SCALE GENOMIC DNA]</scope>
    <source>
        <strain evidence="1 2">DSM 21528</strain>
    </source>
</reference>